<reference evidence="1 2" key="1">
    <citation type="submission" date="2024-09" db="EMBL/GenBank/DDBJ databases">
        <authorList>
            <person name="Sun Q."/>
            <person name="Mori K."/>
        </authorList>
    </citation>
    <scope>NUCLEOTIDE SEQUENCE [LARGE SCALE GENOMIC DNA]</scope>
    <source>
        <strain evidence="1 2">CCM 3426</strain>
    </source>
</reference>
<dbReference type="Proteomes" id="UP001589647">
    <property type="component" value="Unassembled WGS sequence"/>
</dbReference>
<protein>
    <submittedName>
        <fullName evidence="1">Uncharacterized protein</fullName>
    </submittedName>
</protein>
<sequence>MNAIRLSPWPGTCCPRCKAQLDGGPVQFYCAACRRSVFAADLDHEIHVPLWRTA</sequence>
<comment type="caution">
    <text evidence="1">The sequence shown here is derived from an EMBL/GenBank/DDBJ whole genome shotgun (WGS) entry which is preliminary data.</text>
</comment>
<evidence type="ECO:0000313" key="2">
    <source>
        <dbReference type="Proteomes" id="UP001589647"/>
    </source>
</evidence>
<keyword evidence="2" id="KW-1185">Reference proteome</keyword>
<gene>
    <name evidence="1" type="ORF">ACFFV7_32410</name>
</gene>
<name>A0ABV5IN49_9ACTN</name>
<proteinExistence type="predicted"/>
<dbReference type="EMBL" id="JBHMEI010000032">
    <property type="protein sequence ID" value="MFB9205936.1"/>
    <property type="molecule type" value="Genomic_DNA"/>
</dbReference>
<dbReference type="RefSeq" id="WP_189653433.1">
    <property type="nucleotide sequence ID" value="NZ_BMRC01000041.1"/>
</dbReference>
<evidence type="ECO:0000313" key="1">
    <source>
        <dbReference type="EMBL" id="MFB9205936.1"/>
    </source>
</evidence>
<organism evidence="1 2">
    <name type="scientific">Nonomuraea spiralis</name>
    <dbReference type="NCBI Taxonomy" id="46182"/>
    <lineage>
        <taxon>Bacteria</taxon>
        <taxon>Bacillati</taxon>
        <taxon>Actinomycetota</taxon>
        <taxon>Actinomycetes</taxon>
        <taxon>Streptosporangiales</taxon>
        <taxon>Streptosporangiaceae</taxon>
        <taxon>Nonomuraea</taxon>
    </lineage>
</organism>
<accession>A0ABV5IN49</accession>